<sequence>LPPTFPEHTPPQAPEPQQTSYYFQRGSAPGILLGYLFRDASQAQTIIPRRLVLVLFFRQTTDAVHTRDHTSCKTVR</sequence>
<name>A0AAD4GCA1_BOLED</name>
<gene>
    <name evidence="1" type="ORF">L210DRAFT_3482777</name>
</gene>
<organism evidence="1 2">
    <name type="scientific">Boletus edulis BED1</name>
    <dbReference type="NCBI Taxonomy" id="1328754"/>
    <lineage>
        <taxon>Eukaryota</taxon>
        <taxon>Fungi</taxon>
        <taxon>Dikarya</taxon>
        <taxon>Basidiomycota</taxon>
        <taxon>Agaricomycotina</taxon>
        <taxon>Agaricomycetes</taxon>
        <taxon>Agaricomycetidae</taxon>
        <taxon>Boletales</taxon>
        <taxon>Boletineae</taxon>
        <taxon>Boletaceae</taxon>
        <taxon>Boletoideae</taxon>
        <taxon>Boletus</taxon>
    </lineage>
</organism>
<reference evidence="1" key="1">
    <citation type="submission" date="2019-10" db="EMBL/GenBank/DDBJ databases">
        <authorList>
            <consortium name="DOE Joint Genome Institute"/>
            <person name="Kuo A."/>
            <person name="Miyauchi S."/>
            <person name="Kiss E."/>
            <person name="Drula E."/>
            <person name="Kohler A."/>
            <person name="Sanchez-Garcia M."/>
            <person name="Andreopoulos B."/>
            <person name="Barry K.W."/>
            <person name="Bonito G."/>
            <person name="Buee M."/>
            <person name="Carver A."/>
            <person name="Chen C."/>
            <person name="Cichocki N."/>
            <person name="Clum A."/>
            <person name="Culley D."/>
            <person name="Crous P.W."/>
            <person name="Fauchery L."/>
            <person name="Girlanda M."/>
            <person name="Hayes R."/>
            <person name="Keri Z."/>
            <person name="LaButti K."/>
            <person name="Lipzen A."/>
            <person name="Lombard V."/>
            <person name="Magnuson J."/>
            <person name="Maillard F."/>
            <person name="Morin E."/>
            <person name="Murat C."/>
            <person name="Nolan M."/>
            <person name="Ohm R."/>
            <person name="Pangilinan J."/>
            <person name="Pereira M."/>
            <person name="Perotto S."/>
            <person name="Peter M."/>
            <person name="Riley R."/>
            <person name="Sitrit Y."/>
            <person name="Stielow B."/>
            <person name="Szollosi G."/>
            <person name="Zifcakova L."/>
            <person name="Stursova M."/>
            <person name="Spatafora J.W."/>
            <person name="Tedersoo L."/>
            <person name="Vaario L.-M."/>
            <person name="Yamada A."/>
            <person name="Yan M."/>
            <person name="Wang P."/>
            <person name="Xu J."/>
            <person name="Bruns T."/>
            <person name="Baldrian P."/>
            <person name="Vilgalys R."/>
            <person name="Henrissat B."/>
            <person name="Grigoriev I.V."/>
            <person name="Hibbett D."/>
            <person name="Nagy L.G."/>
            <person name="Martin F.M."/>
        </authorList>
    </citation>
    <scope>NUCLEOTIDE SEQUENCE</scope>
    <source>
        <strain evidence="1">BED1</strain>
    </source>
</reference>
<protein>
    <submittedName>
        <fullName evidence="1">Uncharacterized protein</fullName>
    </submittedName>
</protein>
<reference evidence="1" key="2">
    <citation type="journal article" date="2020" name="Nat. Commun.">
        <title>Large-scale genome sequencing of mycorrhizal fungi provides insights into the early evolution of symbiotic traits.</title>
        <authorList>
            <person name="Miyauchi S."/>
            <person name="Kiss E."/>
            <person name="Kuo A."/>
            <person name="Drula E."/>
            <person name="Kohler A."/>
            <person name="Sanchez-Garcia M."/>
            <person name="Morin E."/>
            <person name="Andreopoulos B."/>
            <person name="Barry K.W."/>
            <person name="Bonito G."/>
            <person name="Buee M."/>
            <person name="Carver A."/>
            <person name="Chen C."/>
            <person name="Cichocki N."/>
            <person name="Clum A."/>
            <person name="Culley D."/>
            <person name="Crous P.W."/>
            <person name="Fauchery L."/>
            <person name="Girlanda M."/>
            <person name="Hayes R.D."/>
            <person name="Keri Z."/>
            <person name="LaButti K."/>
            <person name="Lipzen A."/>
            <person name="Lombard V."/>
            <person name="Magnuson J."/>
            <person name="Maillard F."/>
            <person name="Murat C."/>
            <person name="Nolan M."/>
            <person name="Ohm R.A."/>
            <person name="Pangilinan J."/>
            <person name="Pereira M.F."/>
            <person name="Perotto S."/>
            <person name="Peter M."/>
            <person name="Pfister S."/>
            <person name="Riley R."/>
            <person name="Sitrit Y."/>
            <person name="Stielow J.B."/>
            <person name="Szollosi G."/>
            <person name="Zifcakova L."/>
            <person name="Stursova M."/>
            <person name="Spatafora J.W."/>
            <person name="Tedersoo L."/>
            <person name="Vaario L.M."/>
            <person name="Yamada A."/>
            <person name="Yan M."/>
            <person name="Wang P."/>
            <person name="Xu J."/>
            <person name="Bruns T."/>
            <person name="Baldrian P."/>
            <person name="Vilgalys R."/>
            <person name="Dunand C."/>
            <person name="Henrissat B."/>
            <person name="Grigoriev I.V."/>
            <person name="Hibbett D."/>
            <person name="Nagy L.G."/>
            <person name="Martin F.M."/>
        </authorList>
    </citation>
    <scope>NUCLEOTIDE SEQUENCE</scope>
    <source>
        <strain evidence="1">BED1</strain>
    </source>
</reference>
<evidence type="ECO:0000313" key="2">
    <source>
        <dbReference type="Proteomes" id="UP001194468"/>
    </source>
</evidence>
<accession>A0AAD4GCA1</accession>
<proteinExistence type="predicted"/>
<evidence type="ECO:0000313" key="1">
    <source>
        <dbReference type="EMBL" id="KAF8437100.1"/>
    </source>
</evidence>
<comment type="caution">
    <text evidence="1">The sequence shown here is derived from an EMBL/GenBank/DDBJ whole genome shotgun (WGS) entry which is preliminary data.</text>
</comment>
<dbReference type="Proteomes" id="UP001194468">
    <property type="component" value="Unassembled WGS sequence"/>
</dbReference>
<keyword evidence="2" id="KW-1185">Reference proteome</keyword>
<dbReference type="AlphaFoldDB" id="A0AAD4GCA1"/>
<dbReference type="EMBL" id="WHUW01000019">
    <property type="protein sequence ID" value="KAF8437100.1"/>
    <property type="molecule type" value="Genomic_DNA"/>
</dbReference>
<feature type="non-terminal residue" evidence="1">
    <location>
        <position position="76"/>
    </location>
</feature>